<dbReference type="GO" id="GO:0009897">
    <property type="term" value="C:external side of plasma membrane"/>
    <property type="evidence" value="ECO:0007669"/>
    <property type="project" value="TreeGrafter"/>
</dbReference>
<dbReference type="PANTHER" id="PTHR11481">
    <property type="entry name" value="IMMUNOGLOBULIN FC RECEPTOR"/>
    <property type="match status" value="1"/>
</dbReference>
<feature type="non-terminal residue" evidence="4">
    <location>
        <position position="111"/>
    </location>
</feature>
<dbReference type="Proteomes" id="UP000532252">
    <property type="component" value="Unassembled WGS sequence"/>
</dbReference>
<keyword evidence="5" id="KW-1185">Reference proteome</keyword>
<dbReference type="GO" id="GO:0004888">
    <property type="term" value="F:transmembrane signaling receptor activity"/>
    <property type="evidence" value="ECO:0007669"/>
    <property type="project" value="TreeGrafter"/>
</dbReference>
<evidence type="ECO:0000313" key="5">
    <source>
        <dbReference type="Proteomes" id="UP000532252"/>
    </source>
</evidence>
<dbReference type="SUPFAM" id="SSF48726">
    <property type="entry name" value="Immunoglobulin"/>
    <property type="match status" value="1"/>
</dbReference>
<keyword evidence="2" id="KW-1015">Disulfide bond</keyword>
<organism evidence="4 5">
    <name type="scientific">Motacilla alba</name>
    <name type="common">White wagtail</name>
    <name type="synonym">Pied wagtail</name>
    <dbReference type="NCBI Taxonomy" id="45807"/>
    <lineage>
        <taxon>Eukaryota</taxon>
        <taxon>Metazoa</taxon>
        <taxon>Chordata</taxon>
        <taxon>Craniata</taxon>
        <taxon>Vertebrata</taxon>
        <taxon>Euteleostomi</taxon>
        <taxon>Archelosauria</taxon>
        <taxon>Archosauria</taxon>
        <taxon>Dinosauria</taxon>
        <taxon>Saurischia</taxon>
        <taxon>Theropoda</taxon>
        <taxon>Coelurosauria</taxon>
        <taxon>Aves</taxon>
        <taxon>Neognathae</taxon>
        <taxon>Neoaves</taxon>
        <taxon>Telluraves</taxon>
        <taxon>Australaves</taxon>
        <taxon>Passeriformes</taxon>
        <taxon>Passeroidea</taxon>
        <taxon>Motacillidae</taxon>
        <taxon>Motacilla</taxon>
    </lineage>
</organism>
<feature type="non-terminal residue" evidence="4">
    <location>
        <position position="1"/>
    </location>
</feature>
<gene>
    <name evidence="4" type="primary">Fcgr2_2</name>
    <name evidence="4" type="ORF">MOTALB_R15396</name>
</gene>
<dbReference type="InterPro" id="IPR036179">
    <property type="entry name" value="Ig-like_dom_sf"/>
</dbReference>
<name>A0A7K5C4Q0_MOTAL</name>
<evidence type="ECO:0000256" key="2">
    <source>
        <dbReference type="ARBA" id="ARBA00023157"/>
    </source>
</evidence>
<dbReference type="GO" id="GO:0006955">
    <property type="term" value="P:immune response"/>
    <property type="evidence" value="ECO:0007669"/>
    <property type="project" value="TreeGrafter"/>
</dbReference>
<accession>A0A7K5C4Q0</accession>
<protein>
    <submittedName>
        <fullName evidence="4">FCGR2 protein</fullName>
    </submittedName>
</protein>
<dbReference type="PANTHER" id="PTHR11481:SF64">
    <property type="entry name" value="FC RECEPTOR-LIKE PROTEIN 4"/>
    <property type="match status" value="1"/>
</dbReference>
<dbReference type="EMBL" id="VXBE01006952">
    <property type="protein sequence ID" value="NWS03266.1"/>
    <property type="molecule type" value="Genomic_DNA"/>
</dbReference>
<evidence type="ECO:0000259" key="3">
    <source>
        <dbReference type="PROSITE" id="PS50835"/>
    </source>
</evidence>
<evidence type="ECO:0000313" key="4">
    <source>
        <dbReference type="EMBL" id="NWS03266.1"/>
    </source>
</evidence>
<dbReference type="GO" id="GO:0007166">
    <property type="term" value="P:cell surface receptor signaling pathway"/>
    <property type="evidence" value="ECO:0007669"/>
    <property type="project" value="TreeGrafter"/>
</dbReference>
<reference evidence="4 5" key="1">
    <citation type="submission" date="2019-09" db="EMBL/GenBank/DDBJ databases">
        <title>Bird 10,000 Genomes (B10K) Project - Family phase.</title>
        <authorList>
            <person name="Zhang G."/>
        </authorList>
    </citation>
    <scope>NUCLEOTIDE SEQUENCE [LARGE SCALE GENOMIC DNA]</scope>
    <source>
        <strain evidence="4">B10K-DU-001-75</strain>
        <tissue evidence="4">Muscle</tissue>
    </source>
</reference>
<dbReference type="AlphaFoldDB" id="A0A7K5C4Q0"/>
<sequence length="111" mass="12100">GHLPVRGHQPAGTGPQLLGEPPCRPAVLWDWETLTCQGSGTVSATTWYKDGQRWGQDGRDEFTVTESGTYMCDRPGSGLSLPVSILNDWVMLQAPVQALLEGDMVTLRCWG</sequence>
<dbReference type="InterPro" id="IPR007110">
    <property type="entry name" value="Ig-like_dom"/>
</dbReference>
<comment type="caution">
    <text evidence="4">The sequence shown here is derived from an EMBL/GenBank/DDBJ whole genome shotgun (WGS) entry which is preliminary data.</text>
</comment>
<keyword evidence="1" id="KW-0732">Signal</keyword>
<proteinExistence type="predicted"/>
<dbReference type="InterPro" id="IPR050488">
    <property type="entry name" value="Ig_Fc_receptor"/>
</dbReference>
<evidence type="ECO:0000256" key="1">
    <source>
        <dbReference type="ARBA" id="ARBA00022729"/>
    </source>
</evidence>
<dbReference type="PROSITE" id="PS50835">
    <property type="entry name" value="IG_LIKE"/>
    <property type="match status" value="1"/>
</dbReference>
<feature type="domain" description="Ig-like" evidence="3">
    <location>
        <begin position="15"/>
        <end position="72"/>
    </location>
</feature>